<keyword evidence="1" id="KW-0233">DNA recombination</keyword>
<dbReference type="Pfam" id="PF00589">
    <property type="entry name" value="Phage_integrase"/>
    <property type="match status" value="1"/>
</dbReference>
<dbReference type="GO" id="GO:0003677">
    <property type="term" value="F:DNA binding"/>
    <property type="evidence" value="ECO:0007669"/>
    <property type="project" value="InterPro"/>
</dbReference>
<dbReference type="OrthoDB" id="7510934at2"/>
<organism evidence="3 4">
    <name type="scientific">Paracoccus haematequi</name>
    <dbReference type="NCBI Taxonomy" id="2491866"/>
    <lineage>
        <taxon>Bacteria</taxon>
        <taxon>Pseudomonadati</taxon>
        <taxon>Pseudomonadota</taxon>
        <taxon>Alphaproteobacteria</taxon>
        <taxon>Rhodobacterales</taxon>
        <taxon>Paracoccaceae</taxon>
        <taxon>Paracoccus</taxon>
    </lineage>
</organism>
<protein>
    <submittedName>
        <fullName evidence="3">Tyrosine recombinase XerC</fullName>
    </submittedName>
</protein>
<dbReference type="PROSITE" id="PS51898">
    <property type="entry name" value="TYR_RECOMBINASE"/>
    <property type="match status" value="1"/>
</dbReference>
<dbReference type="InterPro" id="IPR011010">
    <property type="entry name" value="DNA_brk_join_enz"/>
</dbReference>
<accession>A0A447IJ54</accession>
<evidence type="ECO:0000259" key="2">
    <source>
        <dbReference type="PROSITE" id="PS51898"/>
    </source>
</evidence>
<evidence type="ECO:0000313" key="3">
    <source>
        <dbReference type="EMBL" id="VDS07527.1"/>
    </source>
</evidence>
<gene>
    <name evidence="3" type="primary">xerC_2</name>
    <name evidence="3" type="ORF">PARHAE_00704</name>
</gene>
<dbReference type="Proteomes" id="UP000270743">
    <property type="component" value="Unassembled WGS sequence"/>
</dbReference>
<evidence type="ECO:0000256" key="1">
    <source>
        <dbReference type="ARBA" id="ARBA00023172"/>
    </source>
</evidence>
<dbReference type="GO" id="GO:0015074">
    <property type="term" value="P:DNA integration"/>
    <property type="evidence" value="ECO:0007669"/>
    <property type="project" value="InterPro"/>
</dbReference>
<evidence type="ECO:0000313" key="4">
    <source>
        <dbReference type="Proteomes" id="UP000270743"/>
    </source>
</evidence>
<dbReference type="AlphaFoldDB" id="A0A447IJ54"/>
<name>A0A447IJ54_9RHOB</name>
<dbReference type="EMBL" id="UZWE01000021">
    <property type="protein sequence ID" value="VDS07527.1"/>
    <property type="molecule type" value="Genomic_DNA"/>
</dbReference>
<dbReference type="Gene3D" id="1.10.443.10">
    <property type="entry name" value="Intergrase catalytic core"/>
    <property type="match status" value="1"/>
</dbReference>
<dbReference type="InterPro" id="IPR002104">
    <property type="entry name" value="Integrase_catalytic"/>
</dbReference>
<reference evidence="3 4" key="1">
    <citation type="submission" date="2018-12" db="EMBL/GenBank/DDBJ databases">
        <authorList>
            <person name="Criscuolo A."/>
        </authorList>
    </citation>
    <scope>NUCLEOTIDE SEQUENCE [LARGE SCALE GENOMIC DNA]</scope>
    <source>
        <strain evidence="3">ACIP1116241</strain>
    </source>
</reference>
<dbReference type="GO" id="GO:0006310">
    <property type="term" value="P:DNA recombination"/>
    <property type="evidence" value="ECO:0007669"/>
    <property type="project" value="UniProtKB-KW"/>
</dbReference>
<proteinExistence type="predicted"/>
<dbReference type="InterPro" id="IPR013762">
    <property type="entry name" value="Integrase-like_cat_sf"/>
</dbReference>
<feature type="domain" description="Tyr recombinase" evidence="2">
    <location>
        <begin position="164"/>
        <end position="343"/>
    </location>
</feature>
<dbReference type="RefSeq" id="WP_126153224.1">
    <property type="nucleotide sequence ID" value="NZ_UZWE01000021.1"/>
</dbReference>
<keyword evidence="4" id="KW-1185">Reference proteome</keyword>
<dbReference type="SUPFAM" id="SSF56349">
    <property type="entry name" value="DNA breaking-rejoining enzymes"/>
    <property type="match status" value="1"/>
</dbReference>
<sequence>MRQAVWGGKLKGIRRQKRGDKIVRYHRATGIRLPDLPETHPDFVTEWAKAEAKAKSPLETAQRRKPVLPGQIAAAVRDMLHGAWFRGKSPTYQGMMRRHAEDIAAKYGTGKIKAVTAHNIETDLGKLDPNPANDRLKVWRALMNHAKVTPNPALEVKRRTVRVIGFAAWDSDDIALFRARWKIGTPARAAFELLYWTAARTNDAVLIGPGNIGPDGILSFVQSKTGGRAYVPWSNRLPEFAEGWEDEREAVKSALLGSSATFLAVAGKPRSVKGLGNLIADAARDAGLIDRTAHGLRKARLTAIAEAGGTSHAIMAWGGHASLAEVEHYTRAAKMRRLVSREQGRNVVS</sequence>